<keyword evidence="1" id="KW-1133">Transmembrane helix</keyword>
<comment type="caution">
    <text evidence="2">The sequence shown here is derived from an EMBL/GenBank/DDBJ whole genome shotgun (WGS) entry which is preliminary data.</text>
</comment>
<dbReference type="EMBL" id="LAQJ01000083">
    <property type="protein sequence ID" value="KKO20668.1"/>
    <property type="molecule type" value="Genomic_DNA"/>
</dbReference>
<gene>
    <name evidence="2" type="ORF">BROFUL_00596</name>
</gene>
<feature type="transmembrane region" description="Helical" evidence="1">
    <location>
        <begin position="55"/>
        <end position="75"/>
    </location>
</feature>
<keyword evidence="3" id="KW-1185">Reference proteome</keyword>
<feature type="transmembrane region" description="Helical" evidence="1">
    <location>
        <begin position="28"/>
        <end position="48"/>
    </location>
</feature>
<reference evidence="2 3" key="1">
    <citation type="journal article" date="2013" name="BMC Microbiol.">
        <title>Identification of the type II cytochrome c maturation pathway in anammox bacteria by comparative genomics.</title>
        <authorList>
            <person name="Ferousi C."/>
            <person name="Speth D.R."/>
            <person name="Reimann J."/>
            <person name="Op den Camp H.J."/>
            <person name="Allen J.W."/>
            <person name="Keltjens J.T."/>
            <person name="Jetten M.S."/>
        </authorList>
    </citation>
    <scope>NUCLEOTIDE SEQUENCE [LARGE SCALE GENOMIC DNA]</scope>
    <source>
        <strain evidence="2">RU1</strain>
    </source>
</reference>
<sequence length="115" mass="12692">MPPYLLLIGTFAAFIASAGSYFFAKPRLAAVFLTLFYTGSTLLSSSLLSHHPAVLCSIIIVFVALPVLCLLLFAADVQYGLFCTDTSFVFVLVWLLIPLLFSINLIIYLFKDIYA</sequence>
<dbReference type="Proteomes" id="UP000034954">
    <property type="component" value="Unassembled WGS sequence"/>
</dbReference>
<organism evidence="2 3">
    <name type="scientific">Candidatus Brocadia fulgida</name>
    <dbReference type="NCBI Taxonomy" id="380242"/>
    <lineage>
        <taxon>Bacteria</taxon>
        <taxon>Pseudomonadati</taxon>
        <taxon>Planctomycetota</taxon>
        <taxon>Candidatus Brocadiia</taxon>
        <taxon>Candidatus Brocadiales</taxon>
        <taxon>Candidatus Brocadiaceae</taxon>
        <taxon>Candidatus Brocadia</taxon>
    </lineage>
</organism>
<evidence type="ECO:0000313" key="2">
    <source>
        <dbReference type="EMBL" id="KKO20668.1"/>
    </source>
</evidence>
<dbReference type="AlphaFoldDB" id="A0A0M2UX74"/>
<accession>A0A0M2UX74</accession>
<name>A0A0M2UX74_9BACT</name>
<proteinExistence type="predicted"/>
<protein>
    <submittedName>
        <fullName evidence="2">Uncharacterized protein</fullName>
    </submittedName>
</protein>
<evidence type="ECO:0000256" key="1">
    <source>
        <dbReference type="SAM" id="Phobius"/>
    </source>
</evidence>
<keyword evidence="1" id="KW-0812">Transmembrane</keyword>
<evidence type="ECO:0000313" key="3">
    <source>
        <dbReference type="Proteomes" id="UP000034954"/>
    </source>
</evidence>
<feature type="transmembrane region" description="Helical" evidence="1">
    <location>
        <begin position="87"/>
        <end position="110"/>
    </location>
</feature>
<keyword evidence="1" id="KW-0472">Membrane</keyword>